<evidence type="ECO:0000259" key="5">
    <source>
        <dbReference type="PROSITE" id="PS50075"/>
    </source>
</evidence>
<feature type="domain" description="Ketosynthase family 3 (KS3)" evidence="6">
    <location>
        <begin position="2"/>
        <end position="458"/>
    </location>
</feature>
<evidence type="ECO:0008006" key="10">
    <source>
        <dbReference type="Google" id="ProtNLM"/>
    </source>
</evidence>
<reference evidence="8 9" key="1">
    <citation type="submission" date="2016-07" db="EMBL/GenBank/DDBJ databases">
        <title>Bacillus oceanisediminis whole genome.</title>
        <authorList>
            <person name="Pal Y."/>
            <person name="Verma A."/>
            <person name="Mual P."/>
            <person name="Srinivasan K."/>
        </authorList>
    </citation>
    <scope>NUCLEOTIDE SEQUENCE [LARGE SCALE GENOMIC DNA]</scope>
    <source>
        <strain evidence="8 9">Bhandara28</strain>
    </source>
</reference>
<feature type="region of interest" description="N-terminal hotdog fold" evidence="4">
    <location>
        <begin position="1428"/>
        <end position="1551"/>
    </location>
</feature>
<dbReference type="EMBL" id="MBRJ01000040">
    <property type="protein sequence ID" value="OHX44763.1"/>
    <property type="molecule type" value="Genomic_DNA"/>
</dbReference>
<organism evidence="8 9">
    <name type="scientific">Cytobacillus oceanisediminis</name>
    <dbReference type="NCBI Taxonomy" id="665099"/>
    <lineage>
        <taxon>Bacteria</taxon>
        <taxon>Bacillati</taxon>
        <taxon>Bacillota</taxon>
        <taxon>Bacilli</taxon>
        <taxon>Bacillales</taxon>
        <taxon>Bacillaceae</taxon>
        <taxon>Cytobacillus</taxon>
    </lineage>
</organism>
<dbReference type="PROSITE" id="PS52019">
    <property type="entry name" value="PKS_MFAS_DH"/>
    <property type="match status" value="1"/>
</dbReference>
<evidence type="ECO:0000256" key="1">
    <source>
        <dbReference type="ARBA" id="ARBA00022450"/>
    </source>
</evidence>
<feature type="domain" description="Carrier" evidence="5">
    <location>
        <begin position="923"/>
        <end position="999"/>
    </location>
</feature>
<dbReference type="Gene3D" id="3.40.47.10">
    <property type="match status" value="1"/>
</dbReference>
<dbReference type="Gene3D" id="3.40.366.10">
    <property type="entry name" value="Malonyl-Coenzyme A Acyl Carrier Protein, domain 2"/>
    <property type="match status" value="1"/>
</dbReference>
<dbReference type="Proteomes" id="UP000180194">
    <property type="component" value="Unassembled WGS sequence"/>
</dbReference>
<dbReference type="Gene3D" id="3.40.50.720">
    <property type="entry name" value="NAD(P)-binding Rossmann-like Domain"/>
    <property type="match status" value="1"/>
</dbReference>
<evidence type="ECO:0000313" key="9">
    <source>
        <dbReference type="Proteomes" id="UP000180194"/>
    </source>
</evidence>
<dbReference type="InterPro" id="IPR036291">
    <property type="entry name" value="NAD(P)-bd_dom_sf"/>
</dbReference>
<dbReference type="InterPro" id="IPR001227">
    <property type="entry name" value="Ac_transferase_dom_sf"/>
</dbReference>
<dbReference type="Pfam" id="PF00550">
    <property type="entry name" value="PP-binding"/>
    <property type="match status" value="1"/>
</dbReference>
<dbReference type="Pfam" id="PF00698">
    <property type="entry name" value="Acyl_transf_1"/>
    <property type="match status" value="1"/>
</dbReference>
<evidence type="ECO:0000256" key="3">
    <source>
        <dbReference type="ARBA" id="ARBA00022679"/>
    </source>
</evidence>
<dbReference type="SMART" id="SM00822">
    <property type="entry name" value="PKS_KR"/>
    <property type="match status" value="1"/>
</dbReference>
<evidence type="ECO:0000259" key="6">
    <source>
        <dbReference type="PROSITE" id="PS52004"/>
    </source>
</evidence>
<feature type="domain" description="PKS/mFAS DH" evidence="7">
    <location>
        <begin position="1428"/>
        <end position="1710"/>
    </location>
</feature>
<dbReference type="SUPFAM" id="SSF52151">
    <property type="entry name" value="FabD/lysophospholipase-like"/>
    <property type="match status" value="1"/>
</dbReference>
<evidence type="ECO:0000313" key="8">
    <source>
        <dbReference type="EMBL" id="OHX44763.1"/>
    </source>
</evidence>
<dbReference type="InterPro" id="IPR016035">
    <property type="entry name" value="Acyl_Trfase/lysoPLipase"/>
</dbReference>
<dbReference type="SUPFAM" id="SSF51735">
    <property type="entry name" value="NAD(P)-binding Rossmann-fold domains"/>
    <property type="match status" value="1"/>
</dbReference>
<dbReference type="InterPro" id="IPR049552">
    <property type="entry name" value="PKS_DH_N"/>
</dbReference>
<dbReference type="InterPro" id="IPR057326">
    <property type="entry name" value="KR_dom"/>
</dbReference>
<dbReference type="InterPro" id="IPR009081">
    <property type="entry name" value="PP-bd_ACP"/>
</dbReference>
<name>A0ABX3CNI1_9BACI</name>
<dbReference type="InterPro" id="IPR042104">
    <property type="entry name" value="PKS_dehydratase_sf"/>
</dbReference>
<dbReference type="Gene3D" id="1.10.1200.10">
    <property type="entry name" value="ACP-like"/>
    <property type="match status" value="1"/>
</dbReference>
<dbReference type="Pfam" id="PF02801">
    <property type="entry name" value="Ketoacyl-synt_C"/>
    <property type="match status" value="1"/>
</dbReference>
<dbReference type="InterPro" id="IPR016036">
    <property type="entry name" value="Malonyl_transacylase_ACP-bd"/>
</dbReference>
<dbReference type="InterPro" id="IPR036736">
    <property type="entry name" value="ACP-like_sf"/>
</dbReference>
<keyword evidence="3" id="KW-0808">Transferase</keyword>
<dbReference type="Pfam" id="PF08659">
    <property type="entry name" value="KR"/>
    <property type="match status" value="1"/>
</dbReference>
<evidence type="ECO:0000256" key="4">
    <source>
        <dbReference type="PROSITE-ProRule" id="PRU01363"/>
    </source>
</evidence>
<proteinExistence type="predicted"/>
<evidence type="ECO:0000259" key="7">
    <source>
        <dbReference type="PROSITE" id="PS52019"/>
    </source>
</evidence>
<dbReference type="PROSITE" id="PS52004">
    <property type="entry name" value="KS3_2"/>
    <property type="match status" value="1"/>
</dbReference>
<feature type="region of interest" description="C-terminal hotdog fold" evidence="4">
    <location>
        <begin position="1567"/>
        <end position="1710"/>
    </location>
</feature>
<dbReference type="Gene3D" id="3.10.129.110">
    <property type="entry name" value="Polyketide synthase dehydratase"/>
    <property type="match status" value="1"/>
</dbReference>
<keyword evidence="1" id="KW-0596">Phosphopantetheine</keyword>
<evidence type="ECO:0000256" key="2">
    <source>
        <dbReference type="ARBA" id="ARBA00022553"/>
    </source>
</evidence>
<comment type="caution">
    <text evidence="4">Lacks conserved residue(s) required for the propagation of feature annotation.</text>
</comment>
<dbReference type="InterPro" id="IPR014043">
    <property type="entry name" value="Acyl_transferase_dom"/>
</dbReference>
<dbReference type="PANTHER" id="PTHR43775:SF37">
    <property type="entry name" value="SI:DKEY-61P9.11"/>
    <property type="match status" value="1"/>
</dbReference>
<dbReference type="Pfam" id="PF00109">
    <property type="entry name" value="ketoacyl-synt"/>
    <property type="match status" value="1"/>
</dbReference>
<dbReference type="SUPFAM" id="SSF53901">
    <property type="entry name" value="Thiolase-like"/>
    <property type="match status" value="1"/>
</dbReference>
<accession>A0ABX3CNI1</accession>
<comment type="caution">
    <text evidence="8">The sequence shown here is derived from an EMBL/GenBank/DDBJ whole genome shotgun (WGS) entry which is preliminary data.</text>
</comment>
<dbReference type="InterPro" id="IPR016039">
    <property type="entry name" value="Thiolase-like"/>
</dbReference>
<keyword evidence="2" id="KW-0597">Phosphoprotein</keyword>
<dbReference type="InterPro" id="IPR014031">
    <property type="entry name" value="Ketoacyl_synth_C"/>
</dbReference>
<keyword evidence="9" id="KW-1185">Reference proteome</keyword>
<dbReference type="Pfam" id="PF21089">
    <property type="entry name" value="PKS_DH_N"/>
    <property type="match status" value="1"/>
</dbReference>
<dbReference type="SMART" id="SM00827">
    <property type="entry name" value="PKS_AT"/>
    <property type="match status" value="1"/>
</dbReference>
<dbReference type="CDD" id="cd00833">
    <property type="entry name" value="PKS"/>
    <property type="match status" value="1"/>
</dbReference>
<dbReference type="InterPro" id="IPR014030">
    <property type="entry name" value="Ketoacyl_synth_N"/>
</dbReference>
<dbReference type="PANTHER" id="PTHR43775">
    <property type="entry name" value="FATTY ACID SYNTHASE"/>
    <property type="match status" value="1"/>
</dbReference>
<protein>
    <recommendedName>
        <fullName evidence="10">Enediyne polyketide synthase</fullName>
    </recommendedName>
</protein>
<dbReference type="RefSeq" id="WP_071158684.1">
    <property type="nucleotide sequence ID" value="NZ_MBRJ01000040.1"/>
</dbReference>
<dbReference type="InterPro" id="IPR050091">
    <property type="entry name" value="PKS_NRPS_Biosynth_Enz"/>
</dbReference>
<gene>
    <name evidence="8" type="ORF">BBV17_24990</name>
</gene>
<sequence length="1900" mass="211284">MCKGIAIVGMACEYPDASNPKELWENVISRRRSFRKIPKERLNLKDYFSPDKSEVDKTYSNKAALIKDYSFDRVKFKISGPTYKNTDLTHWLALDVSERAIRDAGFNDLNIPKDRTGVLIGNSLTGEFSRANIMGLRWPYVQRVVESILEKESAFEDRLDEVLGYIKKEYLKAFPTINEDTLAGGLSNTIAGRICNYFDLKGGGYTVDGACSSSLLAITKACSALENNELDLAIAGGVDLSIDPFEILGFARNGALAKDNMLVYDKDSNGFWPGEGCGIVVLMRVEDAINEGFNPYAVIKGWGISSDGKGGITRPEVEGQVLALNRAYEKAGYDLDSVPYIEGHGTGTKYGDETELKTVSTLKKNNKHLSYIGSVKGNIGHTKAASGVAGLIKTVMALSHQVIPPATGCENPNPEFLNEESKLRTTSVPILWPQNQPLRAGVSAMGFGGINTHITLENQTGLRRREMDYQNVDLAFDHEIFVFGNSDKNGLIDETSSLMNEIEYMSLGEFADFSTHLLQRYRKSDYILTIVAKDPEDLYEKLELAIEKIRYKDIFLSPEKEIYFGSTLMLNQKMAFLYPGQGSPIAESLGVIGDLDSSLIFEELQEDFLPKARENTQLAQPLITAMGLEGTRFLNNLGIDGDFGLGHSLGELTALAWGQSISTDTLYQLSKERGKLMQSTPQGIMFSTNAPREVIDIAIKDEQIDIAAVNHPEQIILSGDVDCGKRVLKKLESKGFSNTVLKVTRAFHSRLMKGISEKFEYALKRTEIKQPKKKFVSTVSGEVIKEPVEIRSLLKKQLTDPVMFQDAVNLIENQVDLFVEIGAGSTLTSIVNRITKKPVLSLNIGTTSVRNILNIMAAAIAIGKEINLSTFLNRRKVKVYEKATSFFVNPCETVQEASLVVADKNQVEGTAETSTLVINKDCETSIDILIQIISEKTELPVNAIKEDARMLDDLHLNSISVSQIVVETAKSLGKVPPVSPTDFANSTVKEISTYFDDDSNNHKESNLEQYPGVDSWIQSFQVKWKAEPPIDMVIKKGKGKWISITNNELAIKLSKQLNKSNIGRGILAYLEDPNDKTMVWNLIKELQKSKEQQRLVIIQNGDGLKSFGKSFYLENPNSTVCIIDAKLTEKNLPLILKEIQSSDGFVEVKYTSKNERRVPYLKVKSVTRKEKNPTLNEGDVLLVTGGAKGITAECVRHLAKEKGVKLAILGRSKVTNDSEIAKNLSLLVQQDIEFKYISADITNPDSVAEAVIDIEKNLGTIRGVVHAAGINKPKAISDLNYEDLEITIDTKVLGLKNVLSSIPNKDNLKLLITFGSIIGHSGMQGDAHYAIANELLRKETDMFSKEFPHVKTLCIEWSIWEGLGMGNRIGTLDQLKRKGIQPLTIDQGTKYFMHLVNHDVNTSSVVSAGRLGGLPTISLGRSEDIQFGRFLEEPLIEIDGVELITQAILDPETDKYLNDHILEHQKIFPGVMALEAMSQISNALLGKKGMVPVFKNVRFNHPIIVNDIGTKIRICGLVDGVNRVKVAIRSEDTNYSVNHVEGICQFVKNVQLTEEKSLDKVILLKDYRPRPSEDLYKHVLFQKGVFKNIEEINYLSSKKNISLIKNVKREKWFGGFLPNNLITKNIGTRDSIIHSLQASYPYQHLIPLSVKEIRIKPGMELHKHIKVVGDEIEKKGDILTFNIQASSLDGTVIETWDSLKLKVVGNEIGIKTWNPFLLGPYLERKLDEIIPEGNIQVFMDSTSLKKQQSMFAKQMVSNAKEVRKRLDGKPIVSDDLSLSVSTMDHFVLAVSNTKNIGCDVEKVQKLPNEIWEDMLGKKHLQLANYLSKTLNEDLNTTATRAWTIFESIKKLGLPDHQPIVFKRVSGNMVELESGSVTIATTLVDIRTVNEPVVITIAAEV</sequence>
<dbReference type="InterPro" id="IPR013968">
    <property type="entry name" value="PKS_KR"/>
</dbReference>
<dbReference type="PROSITE" id="PS50075">
    <property type="entry name" value="CARRIER"/>
    <property type="match status" value="1"/>
</dbReference>
<dbReference type="SUPFAM" id="SSF47336">
    <property type="entry name" value="ACP-like"/>
    <property type="match status" value="1"/>
</dbReference>
<dbReference type="SMART" id="SM00825">
    <property type="entry name" value="PKS_KS"/>
    <property type="match status" value="1"/>
</dbReference>
<dbReference type="InterPro" id="IPR049900">
    <property type="entry name" value="PKS_mFAS_DH"/>
</dbReference>
<dbReference type="InterPro" id="IPR020841">
    <property type="entry name" value="PKS_Beta-ketoAc_synthase_dom"/>
</dbReference>
<dbReference type="SUPFAM" id="SSF55048">
    <property type="entry name" value="Probable ACP-binding domain of malonyl-CoA ACP transacylase"/>
    <property type="match status" value="1"/>
</dbReference>